<evidence type="ECO:0000313" key="2">
    <source>
        <dbReference type="Proteomes" id="UP000185499"/>
    </source>
</evidence>
<dbReference type="AlphaFoldDB" id="A0A1L6XCT7"/>
<protein>
    <submittedName>
        <fullName evidence="1">Uncharacterized protein</fullName>
    </submittedName>
</protein>
<sequence length="60" mass="6991">MKKGKLIKYIVVIGNGLDLHHGLSSRYVDFYNSSSMSSRLKEEYDIVTAQFRKPGTWYDF</sequence>
<reference evidence="1 2" key="1">
    <citation type="submission" date="2016-12" db="EMBL/GenBank/DDBJ databases">
        <title>The whole genome sequencing and assembly of Lactobacillus amylophilus DSM 20533T strain.</title>
        <authorList>
            <person name="Lee Y.-J."/>
            <person name="Yi H."/>
            <person name="Bahn Y.-S."/>
            <person name="Kim J.F."/>
            <person name="Lee D.-W."/>
        </authorList>
    </citation>
    <scope>NUCLEOTIDE SEQUENCE [LARGE SCALE GENOMIC DNA]</scope>
    <source>
        <strain evidence="1 2">DSM 20533</strain>
    </source>
</reference>
<name>A0A1L6XCT7_9LACO</name>
<evidence type="ECO:0000313" key="1">
    <source>
        <dbReference type="EMBL" id="APT18783.1"/>
    </source>
</evidence>
<dbReference type="KEGG" id="lah:LA20533_05710"/>
<dbReference type="OrthoDB" id="9810135at2"/>
<dbReference type="InterPro" id="IPR025935">
    <property type="entry name" value="AbiH"/>
</dbReference>
<dbReference type="EMBL" id="CP018888">
    <property type="protein sequence ID" value="APT18783.1"/>
    <property type="molecule type" value="Genomic_DNA"/>
</dbReference>
<gene>
    <name evidence="1" type="ORF">LA20533_05710</name>
</gene>
<accession>A0A1L6XCT7</accession>
<dbReference type="Pfam" id="PF14253">
    <property type="entry name" value="AbiH"/>
    <property type="match status" value="1"/>
</dbReference>
<dbReference type="RefSeq" id="WP_056945780.1">
    <property type="nucleotide sequence ID" value="NZ_AYYS01000004.1"/>
</dbReference>
<dbReference type="Proteomes" id="UP000185499">
    <property type="component" value="Chromosome"/>
</dbReference>
<organism evidence="1 2">
    <name type="scientific">Amylolactobacillus amylophilus DSM 20533 = JCM 1125</name>
    <dbReference type="NCBI Taxonomy" id="1423721"/>
    <lineage>
        <taxon>Bacteria</taxon>
        <taxon>Bacillati</taxon>
        <taxon>Bacillota</taxon>
        <taxon>Bacilli</taxon>
        <taxon>Lactobacillales</taxon>
        <taxon>Lactobacillaceae</taxon>
        <taxon>Amylolactobacillus</taxon>
    </lineage>
</organism>
<proteinExistence type="predicted"/>
<keyword evidence="2" id="KW-1185">Reference proteome</keyword>